<feature type="compositionally biased region" description="Basic and acidic residues" evidence="2">
    <location>
        <begin position="1175"/>
        <end position="1193"/>
    </location>
</feature>
<keyword evidence="4" id="KW-0548">Nucleotidyltransferase</keyword>
<dbReference type="PANTHER" id="PTHR46148:SF59">
    <property type="entry name" value="NUCLEOTIDYLTRANSFERASE, RIBONUCLEASE H"/>
    <property type="match status" value="1"/>
</dbReference>
<keyword evidence="4" id="KW-0695">RNA-directed DNA polymerase</keyword>
<feature type="compositionally biased region" description="Polar residues" evidence="2">
    <location>
        <begin position="24"/>
        <end position="34"/>
    </location>
</feature>
<dbReference type="InterPro" id="IPR043128">
    <property type="entry name" value="Rev_trsase/Diguanyl_cyclase"/>
</dbReference>
<feature type="domain" description="Retrotransposon gag" evidence="3">
    <location>
        <begin position="310"/>
        <end position="408"/>
    </location>
</feature>
<comment type="caution">
    <text evidence="4">The sequence shown here is derived from an EMBL/GenBank/DDBJ whole genome shotgun (WGS) entry which is preliminary data.</text>
</comment>
<accession>A0ABQ5ATU7</accession>
<feature type="region of interest" description="Disordered" evidence="2">
    <location>
        <begin position="21"/>
        <end position="53"/>
    </location>
</feature>
<name>A0ABQ5ATU7_9ASTR</name>
<evidence type="ECO:0000313" key="4">
    <source>
        <dbReference type="EMBL" id="GJT05880.1"/>
    </source>
</evidence>
<feature type="compositionally biased region" description="Polar residues" evidence="2">
    <location>
        <begin position="43"/>
        <end position="53"/>
    </location>
</feature>
<dbReference type="PANTHER" id="PTHR46148">
    <property type="entry name" value="CHROMO DOMAIN-CONTAINING PROTEIN"/>
    <property type="match status" value="1"/>
</dbReference>
<organism evidence="4 5">
    <name type="scientific">Tanacetum coccineum</name>
    <dbReference type="NCBI Taxonomy" id="301880"/>
    <lineage>
        <taxon>Eukaryota</taxon>
        <taxon>Viridiplantae</taxon>
        <taxon>Streptophyta</taxon>
        <taxon>Embryophyta</taxon>
        <taxon>Tracheophyta</taxon>
        <taxon>Spermatophyta</taxon>
        <taxon>Magnoliopsida</taxon>
        <taxon>eudicotyledons</taxon>
        <taxon>Gunneridae</taxon>
        <taxon>Pentapetalae</taxon>
        <taxon>asterids</taxon>
        <taxon>campanulids</taxon>
        <taxon>Asterales</taxon>
        <taxon>Asteraceae</taxon>
        <taxon>Asteroideae</taxon>
        <taxon>Anthemideae</taxon>
        <taxon>Anthemidinae</taxon>
        <taxon>Tanacetum</taxon>
    </lineage>
</organism>
<feature type="region of interest" description="Disordered" evidence="2">
    <location>
        <begin position="826"/>
        <end position="892"/>
    </location>
</feature>
<dbReference type="InterPro" id="IPR005162">
    <property type="entry name" value="Retrotrans_gag_dom"/>
</dbReference>
<feature type="compositionally biased region" description="Basic and acidic residues" evidence="2">
    <location>
        <begin position="1218"/>
        <end position="1229"/>
    </location>
</feature>
<keyword evidence="1" id="KW-0175">Coiled coil</keyword>
<keyword evidence="4" id="KW-0808">Transferase</keyword>
<dbReference type="GO" id="GO:0003964">
    <property type="term" value="F:RNA-directed DNA polymerase activity"/>
    <property type="evidence" value="ECO:0007669"/>
    <property type="project" value="UniProtKB-KW"/>
</dbReference>
<reference evidence="4" key="2">
    <citation type="submission" date="2022-01" db="EMBL/GenBank/DDBJ databases">
        <authorList>
            <person name="Yamashiro T."/>
            <person name="Shiraishi A."/>
            <person name="Satake H."/>
            <person name="Nakayama K."/>
        </authorList>
    </citation>
    <scope>NUCLEOTIDE SEQUENCE</scope>
</reference>
<evidence type="ECO:0000256" key="2">
    <source>
        <dbReference type="SAM" id="MobiDB-lite"/>
    </source>
</evidence>
<dbReference type="InterPro" id="IPR043502">
    <property type="entry name" value="DNA/RNA_pol_sf"/>
</dbReference>
<proteinExistence type="predicted"/>
<feature type="coiled-coil region" evidence="1">
    <location>
        <begin position="919"/>
        <end position="947"/>
    </location>
</feature>
<feature type="region of interest" description="Disordered" evidence="2">
    <location>
        <begin position="1155"/>
        <end position="1229"/>
    </location>
</feature>
<gene>
    <name evidence="4" type="ORF">Tco_0840342</name>
</gene>
<evidence type="ECO:0000256" key="1">
    <source>
        <dbReference type="SAM" id="Coils"/>
    </source>
</evidence>
<feature type="compositionally biased region" description="Acidic residues" evidence="2">
    <location>
        <begin position="870"/>
        <end position="890"/>
    </location>
</feature>
<sequence length="1602" mass="182131">MSSNTSDYIYPIIVPSDVDVEDAFSSTTTPNYTPASPDYSPASPGNTSPNPSDDLSKYLLASLAISPFYDDPYMKVMQAYNNATSDESPIPLPQAPIAPSTVVPPSSIESSHKTHLERHEEQIETILNHLDELPLERIEHIKDNVEGLGNGRVIIQQDFDQLETKHHEAHAQIAGFQREKIRHDDEIVLARVRTSTLEILIEDIQIRHRSDIKNILDKIRGIAAIRKLVADSVAAALEAQAATMANTDNTNRNTGEREAPVARKCSYKEFMSCQPFNFKGTEGAVGLIRWFERTESVFSRSNCTEDCKVKFATGTLTEEALSWWNSFAQPIGIEEAYKITWVEFKKLLIKKYCPRTEIQKMEDEFYHLTVKGNDLKTYVRRFQELATLCPTMVPDSEKMMEVFIGGLPRSIEGNVTASKPQTLEEAISIAQRLMDQEKLYAKFSKCDFWISIMQFLGHIIDSEGIHVDPAKIEAVKNWASLTTPTEILSSCYGIHCCCWSAQVQVIAAVFVAVSILKLTLPTGRYVVPTGRVIATDSVIVATSGYVVPAAYDISPGRKCLSDESLVIPIKELQLNDKLNFVEEPIEIMDREVKQLKQSHILIVKARWNSKRGLKFTWEREDQIRAKKLSYSGNMKSLPDVKVETLPQPWRTFGTIINKCLSDLVYQIENKEAKKNKDMYYPRFTKVIINHFMSKDQSIPRRNKVDCHMANNDPILSTMRFIPKHETIQKYGGILPDTLTNQSMKESDGYKTYHDFAIGKVIPKPKYVRRLTREKTDQAPTASPGKRLKAITKVAKSGMKKLPAQGLETLSEIALFEAEQIKIVTKRSKTQFHSSHASGSGADEGTSVSPGVPDVPTYRTEDEQISWKSSDEDDDDEVSLSKDDDDNDDNKDDVGKIMIMNRLNQTIMVMTWFIPSSPLMMKKKANMKKIKKKRAEELDEEETNEEEEVNKVYMGVTFNLDGRDTKMTDSLLTNVQTTQVIEDTHVIITVVTLEVQQQSSSVSSGFISNMLNPNPDTGIDSILNLVDVLVTTNVEMPPSSVITLPPPPIPHIQPQVKALEDNFLEFKQTNLFAKAVSSIPAEIMIRSSNDAKTSYAVAANLSELELKKILIDKMENNKSIDISVPQKNLYKALVDAYESDKDILASYGDIVTLKRHRDDEDEDEEPSVGSNWGSNKRRDGKEPESTSAPKEKTSKSTGMSKKGSKSYEKSTGKSAQAEEPIHVDKDLEEPTHQEFNTGFTEDQPVDETTQHPDWESACDVYSRNRIIGIKKLTIVEWYNYKHLEWITIRRDDDKLYTFKEGDYNRLRLQDIKDIYQKKLNLTKPDTYRSDLIRKIPYIAYSNPKGFIYQKKDKKNRLMRIDELHKFSDDTLNNVRSALDDILKRIRMEYLPQTVWRNVDRERAGAMIQAIDRQLRNKRHRYSNPMIQPETEGSTQRYPLVGIQRLLDDLRVTAAQLKEFDLLKWDPTRGILQLGQQVVSELVALRNFARRYGSRFCIHENGNTTPKTTVVEGVKKVMPPTTVEEKAQKILEVKARSTLMMGIPNRHQLKFNSIKDAKLLMEVVEKRFGRNAATKKTQRNLLKKQYENFTAPSSEILDKTFDRL</sequence>
<dbReference type="EMBL" id="BQNB010012622">
    <property type="protein sequence ID" value="GJT05880.1"/>
    <property type="molecule type" value="Genomic_DNA"/>
</dbReference>
<dbReference type="Gene3D" id="3.30.70.270">
    <property type="match status" value="1"/>
</dbReference>
<dbReference type="SUPFAM" id="SSF56672">
    <property type="entry name" value="DNA/RNA polymerases"/>
    <property type="match status" value="1"/>
</dbReference>
<dbReference type="Pfam" id="PF03732">
    <property type="entry name" value="Retrotrans_gag"/>
    <property type="match status" value="1"/>
</dbReference>
<evidence type="ECO:0000259" key="3">
    <source>
        <dbReference type="Pfam" id="PF03732"/>
    </source>
</evidence>
<protein>
    <submittedName>
        <fullName evidence="4">Reverse transcriptase domain-containing protein</fullName>
    </submittedName>
</protein>
<dbReference type="Proteomes" id="UP001151760">
    <property type="component" value="Unassembled WGS sequence"/>
</dbReference>
<reference evidence="4" key="1">
    <citation type="journal article" date="2022" name="Int. J. Mol. Sci.">
        <title>Draft Genome of Tanacetum Coccineum: Genomic Comparison of Closely Related Tanacetum-Family Plants.</title>
        <authorList>
            <person name="Yamashiro T."/>
            <person name="Shiraishi A."/>
            <person name="Nakayama K."/>
            <person name="Satake H."/>
        </authorList>
    </citation>
    <scope>NUCLEOTIDE SEQUENCE</scope>
</reference>
<evidence type="ECO:0000313" key="5">
    <source>
        <dbReference type="Proteomes" id="UP001151760"/>
    </source>
</evidence>
<keyword evidence="5" id="KW-1185">Reference proteome</keyword>